<protein>
    <recommendedName>
        <fullName evidence="3">Terminase small subunit</fullName>
    </recommendedName>
</protein>
<evidence type="ECO:0000313" key="1">
    <source>
        <dbReference type="EMBL" id="SDL69036.1"/>
    </source>
</evidence>
<reference evidence="1 2" key="1">
    <citation type="submission" date="2016-10" db="EMBL/GenBank/DDBJ databases">
        <authorList>
            <person name="de Groot N.N."/>
        </authorList>
    </citation>
    <scope>NUCLEOTIDE SEQUENCE [LARGE SCALE GENOMIC DNA]</scope>
    <source>
        <strain evidence="1 2">JCM 21544</strain>
    </source>
</reference>
<keyword evidence="2" id="KW-1185">Reference proteome</keyword>
<dbReference type="Proteomes" id="UP000198706">
    <property type="component" value="Unassembled WGS sequence"/>
</dbReference>
<evidence type="ECO:0008006" key="3">
    <source>
        <dbReference type="Google" id="ProtNLM"/>
    </source>
</evidence>
<sequence>MSFDQNAFQTLLRQAREHADNAAAQNDPLLYRDAFLATLQALEMVAGEAGGWREMVVRATEEYMGDEGI</sequence>
<name>A0A1G9M493_9PSED</name>
<dbReference type="EMBL" id="FNFD01000027">
    <property type="protein sequence ID" value="SDL69036.1"/>
    <property type="molecule type" value="Genomic_DNA"/>
</dbReference>
<dbReference type="RefSeq" id="WP_084336071.1">
    <property type="nucleotide sequence ID" value="NZ_CBKZNZ010000196.1"/>
</dbReference>
<proteinExistence type="predicted"/>
<gene>
    <name evidence="1" type="ORF">SAMN05216186_12752</name>
</gene>
<accession>A0A1G9M493</accession>
<dbReference type="OrthoDB" id="6902825at2"/>
<organism evidence="1 2">
    <name type="scientific">Pseudomonas indica</name>
    <dbReference type="NCBI Taxonomy" id="137658"/>
    <lineage>
        <taxon>Bacteria</taxon>
        <taxon>Pseudomonadati</taxon>
        <taxon>Pseudomonadota</taxon>
        <taxon>Gammaproteobacteria</taxon>
        <taxon>Pseudomonadales</taxon>
        <taxon>Pseudomonadaceae</taxon>
        <taxon>Pseudomonas</taxon>
    </lineage>
</organism>
<evidence type="ECO:0000313" key="2">
    <source>
        <dbReference type="Proteomes" id="UP000198706"/>
    </source>
</evidence>
<dbReference type="AlphaFoldDB" id="A0A1G9M493"/>